<dbReference type="Proteomes" id="UP000319383">
    <property type="component" value="Chromosome"/>
</dbReference>
<dbReference type="RefSeq" id="WP_197533642.1">
    <property type="nucleotide sequence ID" value="NZ_CAXBED010000057.1"/>
</dbReference>
<dbReference type="InterPro" id="IPR029063">
    <property type="entry name" value="SAM-dependent_MTases_sf"/>
</dbReference>
<keyword evidence="2" id="KW-1185">Reference proteome</keyword>
<organism evidence="1 2">
    <name type="scientific">Symmachiella dynata</name>
    <dbReference type="NCBI Taxonomy" id="2527995"/>
    <lineage>
        <taxon>Bacteria</taxon>
        <taxon>Pseudomonadati</taxon>
        <taxon>Planctomycetota</taxon>
        <taxon>Planctomycetia</taxon>
        <taxon>Planctomycetales</taxon>
        <taxon>Planctomycetaceae</taxon>
        <taxon>Symmachiella</taxon>
    </lineage>
</organism>
<keyword evidence="1" id="KW-0489">Methyltransferase</keyword>
<name>A0A517ZHG9_9PLAN</name>
<keyword evidence="1" id="KW-0830">Ubiquinone</keyword>
<dbReference type="GO" id="GO:0008168">
    <property type="term" value="F:methyltransferase activity"/>
    <property type="evidence" value="ECO:0007669"/>
    <property type="project" value="UniProtKB-KW"/>
</dbReference>
<keyword evidence="1" id="KW-0808">Transferase</keyword>
<dbReference type="PANTHER" id="PTHR43861">
    <property type="entry name" value="TRANS-ACONITATE 2-METHYLTRANSFERASE-RELATED"/>
    <property type="match status" value="1"/>
</dbReference>
<dbReference type="AlphaFoldDB" id="A0A517ZHG9"/>
<evidence type="ECO:0000313" key="2">
    <source>
        <dbReference type="Proteomes" id="UP000319383"/>
    </source>
</evidence>
<dbReference type="Gene3D" id="3.40.50.150">
    <property type="entry name" value="Vaccinia Virus protein VP39"/>
    <property type="match status" value="1"/>
</dbReference>
<gene>
    <name evidence="1" type="ORF">Mal52_03750</name>
</gene>
<dbReference type="PANTHER" id="PTHR43861:SF6">
    <property type="entry name" value="METHYLTRANSFERASE TYPE 11"/>
    <property type="match status" value="1"/>
</dbReference>
<dbReference type="EMBL" id="CP036276">
    <property type="protein sequence ID" value="QDU41920.1"/>
    <property type="molecule type" value="Genomic_DNA"/>
</dbReference>
<sequence length="274" mass="31613">MRLDIPLQIAQCSKCGHVYQCPQIDKSYGSEYYDAVYHGECEDNAYWKPENKLRHAEVLLATLTKQCPNAKTVLEIGSGMGAFMHVAQNHGLEVVGTEISEAGVLKAKEAFGIDLFCGPVEELEETEPFDVVVMWDVIEHCPRPDQVIANVLERLSPSGKLLLTTGNYQSKDRIHSGEDWWCWDFDHYHYFHPATIERLALNQGYREVKTERVERIRSAEKLQRKKSPPPKNPWRHFNPLHLGRAIRWNCREMYAKSQWPDHYDIGIMLCSISK</sequence>
<dbReference type="SUPFAM" id="SSF53335">
    <property type="entry name" value="S-adenosyl-L-methionine-dependent methyltransferases"/>
    <property type="match status" value="1"/>
</dbReference>
<dbReference type="KEGG" id="sdyn:Mal52_03750"/>
<protein>
    <submittedName>
        <fullName evidence="1">Bifunctional 3-demethylubiquinone-9 3-methyltransferase/ 2-octaprenyl-6-hydroxy phenol methylase</fullName>
    </submittedName>
</protein>
<evidence type="ECO:0000313" key="1">
    <source>
        <dbReference type="EMBL" id="QDU41920.1"/>
    </source>
</evidence>
<dbReference type="CDD" id="cd02440">
    <property type="entry name" value="AdoMet_MTases"/>
    <property type="match status" value="1"/>
</dbReference>
<reference evidence="1 2" key="1">
    <citation type="submission" date="2019-02" db="EMBL/GenBank/DDBJ databases">
        <title>Deep-cultivation of Planctomycetes and their phenomic and genomic characterization uncovers novel biology.</title>
        <authorList>
            <person name="Wiegand S."/>
            <person name="Jogler M."/>
            <person name="Boedeker C."/>
            <person name="Pinto D."/>
            <person name="Vollmers J."/>
            <person name="Rivas-Marin E."/>
            <person name="Kohn T."/>
            <person name="Peeters S.H."/>
            <person name="Heuer A."/>
            <person name="Rast P."/>
            <person name="Oberbeckmann S."/>
            <person name="Bunk B."/>
            <person name="Jeske O."/>
            <person name="Meyerdierks A."/>
            <person name="Storesund J.E."/>
            <person name="Kallscheuer N."/>
            <person name="Luecker S."/>
            <person name="Lage O.M."/>
            <person name="Pohl T."/>
            <person name="Merkel B.J."/>
            <person name="Hornburger P."/>
            <person name="Mueller R.-W."/>
            <person name="Bruemmer F."/>
            <person name="Labrenz M."/>
            <person name="Spormann A.M."/>
            <person name="Op den Camp H."/>
            <person name="Overmann J."/>
            <person name="Amann R."/>
            <person name="Jetten M.S.M."/>
            <person name="Mascher T."/>
            <person name="Medema M.H."/>
            <person name="Devos D.P."/>
            <person name="Kaster A.-K."/>
            <person name="Ovreas L."/>
            <person name="Rohde M."/>
            <person name="Galperin M.Y."/>
            <person name="Jogler C."/>
        </authorList>
    </citation>
    <scope>NUCLEOTIDE SEQUENCE [LARGE SCALE GENOMIC DNA]</scope>
    <source>
        <strain evidence="1 2">Mal52</strain>
    </source>
</reference>
<proteinExistence type="predicted"/>
<dbReference type="GO" id="GO:0032259">
    <property type="term" value="P:methylation"/>
    <property type="evidence" value="ECO:0007669"/>
    <property type="project" value="UniProtKB-KW"/>
</dbReference>
<accession>A0A517ZHG9</accession>
<dbReference type="Pfam" id="PF13489">
    <property type="entry name" value="Methyltransf_23"/>
    <property type="match status" value="1"/>
</dbReference>